<dbReference type="Proteomes" id="UP000676310">
    <property type="component" value="Unassembled WGS sequence"/>
</dbReference>
<dbReference type="SMART" id="SM00388">
    <property type="entry name" value="HisKA"/>
    <property type="match status" value="1"/>
</dbReference>
<dbReference type="OrthoDB" id="60033at2759"/>
<evidence type="ECO:0000259" key="4">
    <source>
        <dbReference type="PROSITE" id="PS50109"/>
    </source>
</evidence>
<dbReference type="SUPFAM" id="SSF55874">
    <property type="entry name" value="ATPase domain of HSP90 chaperone/DNA topoisomerase II/histidine kinase"/>
    <property type="match status" value="1"/>
</dbReference>
<feature type="region of interest" description="Disordered" evidence="3">
    <location>
        <begin position="384"/>
        <end position="429"/>
    </location>
</feature>
<feature type="compositionally biased region" description="Polar residues" evidence="3">
    <location>
        <begin position="1052"/>
        <end position="1065"/>
    </location>
</feature>
<dbReference type="GO" id="GO:0000155">
    <property type="term" value="F:phosphorelay sensor kinase activity"/>
    <property type="evidence" value="ECO:0007669"/>
    <property type="project" value="InterPro"/>
</dbReference>
<dbReference type="SUPFAM" id="SSF55781">
    <property type="entry name" value="GAF domain-like"/>
    <property type="match status" value="1"/>
</dbReference>
<evidence type="ECO:0000313" key="6">
    <source>
        <dbReference type="EMBL" id="CAG5158433.1"/>
    </source>
</evidence>
<name>A0A8J2HZB5_9PLEO</name>
<dbReference type="Pfam" id="PF02518">
    <property type="entry name" value="HATPase_c"/>
    <property type="match status" value="1"/>
</dbReference>
<dbReference type="SUPFAM" id="SSF47384">
    <property type="entry name" value="Homodimeric domain of signal transducing histidine kinase"/>
    <property type="match status" value="1"/>
</dbReference>
<keyword evidence="1 2" id="KW-0597">Phosphoprotein</keyword>
<dbReference type="InterPro" id="IPR036890">
    <property type="entry name" value="HATPase_C_sf"/>
</dbReference>
<dbReference type="Gene3D" id="3.30.565.10">
    <property type="entry name" value="Histidine kinase-like ATPase, C-terminal domain"/>
    <property type="match status" value="1"/>
</dbReference>
<dbReference type="AlphaFoldDB" id="A0A8J2HZB5"/>
<evidence type="ECO:0000256" key="3">
    <source>
        <dbReference type="SAM" id="MobiDB-lite"/>
    </source>
</evidence>
<evidence type="ECO:0000256" key="2">
    <source>
        <dbReference type="PROSITE-ProRule" id="PRU00169"/>
    </source>
</evidence>
<accession>A0A8J2HZB5</accession>
<dbReference type="PANTHER" id="PTHR43719:SF72">
    <property type="entry name" value="HISTIDINE KINASE_RESPONSE REGULATOR, PUTATIVE (AFU_ORTHOLOGUE AFUA_8G06140)-RELATED"/>
    <property type="match status" value="1"/>
</dbReference>
<dbReference type="PROSITE" id="PS50110">
    <property type="entry name" value="RESPONSE_REGULATORY"/>
    <property type="match status" value="1"/>
</dbReference>
<dbReference type="Gene3D" id="1.10.287.130">
    <property type="match status" value="1"/>
</dbReference>
<gene>
    <name evidence="6" type="ORF">ALTATR162_LOCUS5077</name>
</gene>
<dbReference type="RefSeq" id="XP_043168629.1">
    <property type="nucleotide sequence ID" value="XM_043312694.1"/>
</dbReference>
<feature type="domain" description="Response regulatory" evidence="5">
    <location>
        <begin position="1111"/>
        <end position="1241"/>
    </location>
</feature>
<dbReference type="InterPro" id="IPR005467">
    <property type="entry name" value="His_kinase_dom"/>
</dbReference>
<dbReference type="SMART" id="SM00448">
    <property type="entry name" value="REC"/>
    <property type="match status" value="1"/>
</dbReference>
<dbReference type="EMBL" id="CAJRGZ010000019">
    <property type="protein sequence ID" value="CAG5158433.1"/>
    <property type="molecule type" value="Genomic_DNA"/>
</dbReference>
<dbReference type="SMART" id="SM00387">
    <property type="entry name" value="HATPase_c"/>
    <property type="match status" value="1"/>
</dbReference>
<dbReference type="PRINTS" id="PR00344">
    <property type="entry name" value="BCTRLSENSOR"/>
</dbReference>
<proteinExistence type="predicted"/>
<evidence type="ECO:0000313" key="7">
    <source>
        <dbReference type="Proteomes" id="UP000676310"/>
    </source>
</evidence>
<dbReference type="PANTHER" id="PTHR43719">
    <property type="entry name" value="TWO-COMPONENT HISTIDINE KINASE"/>
    <property type="match status" value="1"/>
</dbReference>
<feature type="modified residue" description="4-aspartylphosphate" evidence="2">
    <location>
        <position position="1163"/>
    </location>
</feature>
<dbReference type="InterPro" id="IPR004358">
    <property type="entry name" value="Sig_transdc_His_kin-like_C"/>
</dbReference>
<organism evidence="6 7">
    <name type="scientific">Alternaria atra</name>
    <dbReference type="NCBI Taxonomy" id="119953"/>
    <lineage>
        <taxon>Eukaryota</taxon>
        <taxon>Fungi</taxon>
        <taxon>Dikarya</taxon>
        <taxon>Ascomycota</taxon>
        <taxon>Pezizomycotina</taxon>
        <taxon>Dothideomycetes</taxon>
        <taxon>Pleosporomycetidae</taxon>
        <taxon>Pleosporales</taxon>
        <taxon>Pleosporineae</taxon>
        <taxon>Pleosporaceae</taxon>
        <taxon>Alternaria</taxon>
        <taxon>Alternaria sect. Ulocladioides</taxon>
    </lineage>
</organism>
<dbReference type="CDD" id="cd17546">
    <property type="entry name" value="REC_hyHK_CKI1_RcsC-like"/>
    <property type="match status" value="1"/>
</dbReference>
<dbReference type="InterPro" id="IPR011006">
    <property type="entry name" value="CheY-like_superfamily"/>
</dbReference>
<feature type="compositionally biased region" description="Basic and acidic residues" evidence="3">
    <location>
        <begin position="384"/>
        <end position="394"/>
    </location>
</feature>
<feature type="compositionally biased region" description="Polar residues" evidence="3">
    <location>
        <begin position="1082"/>
        <end position="1102"/>
    </location>
</feature>
<evidence type="ECO:0000256" key="1">
    <source>
        <dbReference type="ARBA" id="ARBA00022553"/>
    </source>
</evidence>
<sequence length="1253" mass="139356">MRPSQAANRDHELIKYLQLLPVTSSDGQSQRTNAAPFSFRLRERSTLRDALVTHVELLRLRLPVQGAFVVLTDGITPYFLAGTPRPQSSEEAGSRVENASWLGAANADLQHWLWIFQQTISVNTSPAPPNEKIFSILSLNEDDRSSKLSSVCRAPHLSFYAGTPITSEQGTTIGAVFVVDNSARKGFSDKDGELLTVTAEKCMAQLESARETAVQERWKRMNDQLCRFVGSRAIRDQQLEEPPSLGRIDQQRRRKMQIEEVQALALRHGQDPSKAENVALPENGFSMGAESNRLIHAEIETAQRVVKEDEIHEARAITAQANEDSKRSNGQGETTYRKIFRRAAECLQEALQVDGVLFTDGLVGYHGVVQPMVEVEEELEREMVQRPRRERFPEESIGDDPFFPEYGRPPPDAPLRQQGNSGGVQGATTRTYTSPEYLRGIYVERPAEILGMSTRNSGLAPERKFLNETTLGQVKLDEGHLQLLMDSCPDGNVWYFHDTTDICYLLRNDILVENESLEETQHLISNFPGVRQIIFHPLTDPVSLKRLAGCLAWSTRSLPVLSDTTDLPSLRGFLHVLESEISRIDASAAVKQKEAFISSISHELRTPLHGILGSIQLLADTDLDPFQTGLADTINSSGSALNETLTSVLSYARINQFERQQHKYRQRRPPDEDWSLPNKMHLPPGPETDFKGLYVCTNIALLCENIASVLEAGQSYDRPADQRDVTVVVEIDYEENWNYFTEPGALRRIAMNIIGNALKYTMEGSVIITLAASKTATGDTKIGGDNSSRRTITLTVKDTGKGISKDFMENHLFVPFTQEDTTSSHGVGLGMSIVKSLVSLLAGEIIVDSEPGKGSKVTVMVPMRLCDSNQDEMGKPALELERCTAFLRGEYLSVLLFGFPSLVRLAVEKYLREWFHCNLLVSTDTAEPDVVLVEEGNDEVASDVERTAQRYGRCGVLLSIAMIADTLAKPMRPIKGYRKWERIPRPIGPHNLGKALSACVVKLRELRGHRGSGEGDENDRGQYIHGKADHQSRDDKRRVEEGTPNSSRKRSQASPAISDTANSENVPLPVMENTLHRHTDTPNETVLPTRSGSFVTGSQSENPSMDPLNLRILVVEDNAVNRRLLGAFLKKYGCRHVQYAENGALAVKMVEGRSEGFDVIFMDLSMPVMNGFTATREIRRIEHERFSAQPSFDPTTSAYIVALTGLASDRDEDEALAAGVDKFVTKPVQFDKLSRLLKQREEEVSTSGQGQSS</sequence>
<evidence type="ECO:0000259" key="5">
    <source>
        <dbReference type="PROSITE" id="PS50110"/>
    </source>
</evidence>
<feature type="domain" description="Histidine kinase" evidence="4">
    <location>
        <begin position="599"/>
        <end position="865"/>
    </location>
</feature>
<dbReference type="Pfam" id="PF00512">
    <property type="entry name" value="HisKA"/>
    <property type="match status" value="1"/>
</dbReference>
<protein>
    <submittedName>
        <fullName evidence="6">Uncharacterized protein</fullName>
    </submittedName>
</protein>
<dbReference type="SUPFAM" id="SSF52172">
    <property type="entry name" value="CheY-like"/>
    <property type="match status" value="1"/>
</dbReference>
<dbReference type="PROSITE" id="PS50109">
    <property type="entry name" value="HIS_KIN"/>
    <property type="match status" value="1"/>
</dbReference>
<feature type="region of interest" description="Disordered" evidence="3">
    <location>
        <begin position="1009"/>
        <end position="1102"/>
    </location>
</feature>
<dbReference type="CDD" id="cd00082">
    <property type="entry name" value="HisKA"/>
    <property type="match status" value="1"/>
</dbReference>
<reference evidence="6" key="1">
    <citation type="submission" date="2021-05" db="EMBL/GenBank/DDBJ databases">
        <authorList>
            <person name="Stam R."/>
        </authorList>
    </citation>
    <scope>NUCLEOTIDE SEQUENCE</scope>
    <source>
        <strain evidence="6">CS162</strain>
    </source>
</reference>
<dbReference type="InterPro" id="IPR036097">
    <property type="entry name" value="HisK_dim/P_sf"/>
</dbReference>
<dbReference type="GeneID" id="67016815"/>
<dbReference type="InterPro" id="IPR001789">
    <property type="entry name" value="Sig_transdc_resp-reg_receiver"/>
</dbReference>
<dbReference type="InterPro" id="IPR050956">
    <property type="entry name" value="2C_system_His_kinase"/>
</dbReference>
<dbReference type="InterPro" id="IPR003661">
    <property type="entry name" value="HisK_dim/P_dom"/>
</dbReference>
<dbReference type="InterPro" id="IPR003594">
    <property type="entry name" value="HATPase_dom"/>
</dbReference>
<dbReference type="Pfam" id="PF00072">
    <property type="entry name" value="Response_reg"/>
    <property type="match status" value="1"/>
</dbReference>
<comment type="caution">
    <text evidence="6">The sequence shown here is derived from an EMBL/GenBank/DDBJ whole genome shotgun (WGS) entry which is preliminary data.</text>
</comment>
<keyword evidence="7" id="KW-1185">Reference proteome</keyword>
<dbReference type="Gene3D" id="3.40.50.2300">
    <property type="match status" value="1"/>
</dbReference>
<feature type="compositionally biased region" description="Basic and acidic residues" evidence="3">
    <location>
        <begin position="1009"/>
        <end position="1041"/>
    </location>
</feature>